<comment type="caution">
    <text evidence="7">The sequence shown here is derived from an EMBL/GenBank/DDBJ whole genome shotgun (WGS) entry which is preliminary data.</text>
</comment>
<dbReference type="GO" id="GO:0005524">
    <property type="term" value="F:ATP binding"/>
    <property type="evidence" value="ECO:0007669"/>
    <property type="project" value="UniProtKB-KW"/>
</dbReference>
<name>A0A4R7DY66_9FIRM</name>
<dbReference type="GO" id="GO:0004386">
    <property type="term" value="F:helicase activity"/>
    <property type="evidence" value="ECO:0007669"/>
    <property type="project" value="UniProtKB-KW"/>
</dbReference>
<sequence length="685" mass="80188">MSLKDLAIKDIYWSGEDNLLKDFYIPCLKESIIYDRAVGFFNSSILKYISDGLYQFINNNGKIRLITNVHLTETDKEKMKEGYSTRDIIKKNITKEVDDLLKDKEKANVKNLAWLIKNDRLDIRICLRDNNSLFKDDAIYHEKFGIFKDKEDNILTFMGSINESMHGWMYNEESFQVSYSWENAFGNRVSSMLDRFKKLWNGTAKKIKTYNFPEALKNKIIKHSPSEPINKIESNKYIINNTEPKVKEKKFDFKPRKCQKNAYLEFKKHNKILFQMSTGSGKTLASLYSINKKDDWEFLLILVPTKELVEQWEADIKIFFENTFLIKAMSDYGNWKSDLMDVIEAKIPFKTIVISTYVSASSDFSMDKWKRINNEQFALIADEAHNLGGNQTKKLLNLDPKYRIGLSATPKRNFDDEGTQEIVNFFNNNNYTYTIKEAIQDGYLVEYYYYVYPVFLTDLEWAEYKKITKEIKKISFLKDKEVNGGYNSLQHKYLKRSKILKTAENKLNNFFEIIKDIPKDNRILIYADSKDHLSDYANELEKVNRDYFIYTGDKDTKSERPAILKQFKLGSRKILLAINCLDEGIDIPVCDSAIFISSSTSKRQFIQRRGRVLRKSPGKNRAYLYDYLVVPPVDYLNDDIKIAKQIIKKEYQRINIISDDAINGVETQNKLDNYLDKLGLGLLQF</sequence>
<evidence type="ECO:0000313" key="7">
    <source>
        <dbReference type="EMBL" id="TDS26195.1"/>
    </source>
</evidence>
<dbReference type="InterPro" id="IPR001650">
    <property type="entry name" value="Helicase_C-like"/>
</dbReference>
<evidence type="ECO:0000256" key="1">
    <source>
        <dbReference type="ARBA" id="ARBA00022741"/>
    </source>
</evidence>
<dbReference type="Pfam" id="PF04851">
    <property type="entry name" value="ResIII"/>
    <property type="match status" value="1"/>
</dbReference>
<dbReference type="InterPro" id="IPR006935">
    <property type="entry name" value="Helicase/UvrB_N"/>
</dbReference>
<keyword evidence="2" id="KW-0378">Hydrolase</keyword>
<organism evidence="7 8">
    <name type="scientific">Halanaerobium congolense</name>
    <dbReference type="NCBI Taxonomy" id="54121"/>
    <lineage>
        <taxon>Bacteria</taxon>
        <taxon>Bacillati</taxon>
        <taxon>Bacillota</taxon>
        <taxon>Clostridia</taxon>
        <taxon>Halanaerobiales</taxon>
        <taxon>Halanaerobiaceae</taxon>
        <taxon>Halanaerobium</taxon>
    </lineage>
</organism>
<dbReference type="AlphaFoldDB" id="A0A4R7DY66"/>
<dbReference type="GO" id="GO:0003677">
    <property type="term" value="F:DNA binding"/>
    <property type="evidence" value="ECO:0007669"/>
    <property type="project" value="InterPro"/>
</dbReference>
<gene>
    <name evidence="7" type="ORF">BY453_1372</name>
</gene>
<dbReference type="RefSeq" id="WP_089723318.1">
    <property type="nucleotide sequence ID" value="NZ_FNGB01000040.1"/>
</dbReference>
<dbReference type="PANTHER" id="PTHR11274:SF0">
    <property type="entry name" value="GENERAL TRANSCRIPTION AND DNA REPAIR FACTOR IIH HELICASE SUBUNIT XPB"/>
    <property type="match status" value="1"/>
</dbReference>
<proteinExistence type="predicted"/>
<feature type="domain" description="Helicase ATP-binding" evidence="5">
    <location>
        <begin position="263"/>
        <end position="428"/>
    </location>
</feature>
<dbReference type="PROSITE" id="PS51194">
    <property type="entry name" value="HELICASE_CTER"/>
    <property type="match status" value="1"/>
</dbReference>
<dbReference type="InterPro" id="IPR014001">
    <property type="entry name" value="Helicase_ATP-bd"/>
</dbReference>
<keyword evidence="4" id="KW-0067">ATP-binding</keyword>
<dbReference type="InterPro" id="IPR027417">
    <property type="entry name" value="P-loop_NTPase"/>
</dbReference>
<evidence type="ECO:0000256" key="3">
    <source>
        <dbReference type="ARBA" id="ARBA00022806"/>
    </source>
</evidence>
<dbReference type="PROSITE" id="PS51192">
    <property type="entry name" value="HELICASE_ATP_BIND_1"/>
    <property type="match status" value="1"/>
</dbReference>
<dbReference type="GO" id="GO:0016787">
    <property type="term" value="F:hydrolase activity"/>
    <property type="evidence" value="ECO:0007669"/>
    <property type="project" value="UniProtKB-KW"/>
</dbReference>
<dbReference type="PANTHER" id="PTHR11274">
    <property type="entry name" value="RAD25/XP-B DNA REPAIR HELICASE"/>
    <property type="match status" value="1"/>
</dbReference>
<dbReference type="InterPro" id="IPR050615">
    <property type="entry name" value="ATP-dep_DNA_Helicase"/>
</dbReference>
<dbReference type="Proteomes" id="UP000295758">
    <property type="component" value="Unassembled WGS sequence"/>
</dbReference>
<keyword evidence="3 7" id="KW-0347">Helicase</keyword>
<reference evidence="7 8" key="1">
    <citation type="submission" date="2019-03" db="EMBL/GenBank/DDBJ databases">
        <title>Deep subsurface shale carbon reservoir microbial communities from Ohio and West Virginia, USA.</title>
        <authorList>
            <person name="Wrighton K."/>
        </authorList>
    </citation>
    <scope>NUCLEOTIDE SEQUENCE [LARGE SCALE GENOMIC DNA]</scope>
    <source>
        <strain evidence="7 8">UTICA-S4D12</strain>
    </source>
</reference>
<dbReference type="Pfam" id="PF00271">
    <property type="entry name" value="Helicase_C"/>
    <property type="match status" value="1"/>
</dbReference>
<protein>
    <submittedName>
        <fullName evidence="7">Superfamily II DNA or RNA helicase</fullName>
    </submittedName>
</protein>
<dbReference type="SUPFAM" id="SSF52540">
    <property type="entry name" value="P-loop containing nucleoside triphosphate hydrolases"/>
    <property type="match status" value="1"/>
</dbReference>
<evidence type="ECO:0000256" key="2">
    <source>
        <dbReference type="ARBA" id="ARBA00022801"/>
    </source>
</evidence>
<dbReference type="CDD" id="cd09179">
    <property type="entry name" value="PLDc_N_DEXD_a"/>
    <property type="match status" value="1"/>
</dbReference>
<feature type="domain" description="Helicase C-terminal" evidence="6">
    <location>
        <begin position="506"/>
        <end position="673"/>
    </location>
</feature>
<dbReference type="SMART" id="SM00487">
    <property type="entry name" value="DEXDc"/>
    <property type="match status" value="1"/>
</dbReference>
<dbReference type="EMBL" id="SOAA01000037">
    <property type="protein sequence ID" value="TDS26195.1"/>
    <property type="molecule type" value="Genomic_DNA"/>
</dbReference>
<accession>A0A4R7DY66</accession>
<keyword evidence="1" id="KW-0547">Nucleotide-binding</keyword>
<evidence type="ECO:0000259" key="5">
    <source>
        <dbReference type="PROSITE" id="PS51192"/>
    </source>
</evidence>
<evidence type="ECO:0000256" key="4">
    <source>
        <dbReference type="ARBA" id="ARBA00022840"/>
    </source>
</evidence>
<dbReference type="SMART" id="SM00490">
    <property type="entry name" value="HELICc"/>
    <property type="match status" value="1"/>
</dbReference>
<evidence type="ECO:0000313" key="8">
    <source>
        <dbReference type="Proteomes" id="UP000295758"/>
    </source>
</evidence>
<evidence type="ECO:0000259" key="6">
    <source>
        <dbReference type="PROSITE" id="PS51194"/>
    </source>
</evidence>
<dbReference type="Gene3D" id="3.40.50.300">
    <property type="entry name" value="P-loop containing nucleotide triphosphate hydrolases"/>
    <property type="match status" value="2"/>
</dbReference>